<keyword evidence="7" id="KW-0915">Sodium</keyword>
<keyword evidence="5 12" id="KW-0812">Transmembrane</keyword>
<evidence type="ECO:0000256" key="4">
    <source>
        <dbReference type="ARBA" id="ARBA00022461"/>
    </source>
</evidence>
<evidence type="ECO:0000256" key="10">
    <source>
        <dbReference type="ARBA" id="ARBA00023201"/>
    </source>
</evidence>
<reference evidence="13" key="1">
    <citation type="submission" date="2021-12" db="EMBL/GenBank/DDBJ databases">
        <authorList>
            <person name="King R."/>
        </authorList>
    </citation>
    <scope>NUCLEOTIDE SEQUENCE</scope>
</reference>
<keyword evidence="3 12" id="KW-0813">Transport</keyword>
<evidence type="ECO:0000256" key="6">
    <source>
        <dbReference type="ARBA" id="ARBA00022989"/>
    </source>
</evidence>
<evidence type="ECO:0000256" key="3">
    <source>
        <dbReference type="ARBA" id="ARBA00022448"/>
    </source>
</evidence>
<evidence type="ECO:0000256" key="8">
    <source>
        <dbReference type="ARBA" id="ARBA00023065"/>
    </source>
</evidence>
<comment type="subcellular location">
    <subcellularLocation>
        <location evidence="1">Membrane</location>
        <topology evidence="1">Multi-pass membrane protein</topology>
    </subcellularLocation>
</comment>
<evidence type="ECO:0000256" key="12">
    <source>
        <dbReference type="RuleBase" id="RU000679"/>
    </source>
</evidence>
<keyword evidence="10 12" id="KW-0739">Sodium transport</keyword>
<evidence type="ECO:0000256" key="2">
    <source>
        <dbReference type="ARBA" id="ARBA00007193"/>
    </source>
</evidence>
<accession>A0A9P0AXN2</accession>
<evidence type="ECO:0000256" key="11">
    <source>
        <dbReference type="ARBA" id="ARBA00023303"/>
    </source>
</evidence>
<name>A0A9P0AXN2_BRAAE</name>
<keyword evidence="11 12" id="KW-0407">Ion channel</keyword>
<keyword evidence="14" id="KW-1185">Reference proteome</keyword>
<evidence type="ECO:0000256" key="1">
    <source>
        <dbReference type="ARBA" id="ARBA00004141"/>
    </source>
</evidence>
<evidence type="ECO:0000256" key="9">
    <source>
        <dbReference type="ARBA" id="ARBA00023136"/>
    </source>
</evidence>
<organism evidence="13 14">
    <name type="scientific">Brassicogethes aeneus</name>
    <name type="common">Rape pollen beetle</name>
    <name type="synonym">Meligethes aeneus</name>
    <dbReference type="NCBI Taxonomy" id="1431903"/>
    <lineage>
        <taxon>Eukaryota</taxon>
        <taxon>Metazoa</taxon>
        <taxon>Ecdysozoa</taxon>
        <taxon>Arthropoda</taxon>
        <taxon>Hexapoda</taxon>
        <taxon>Insecta</taxon>
        <taxon>Pterygota</taxon>
        <taxon>Neoptera</taxon>
        <taxon>Endopterygota</taxon>
        <taxon>Coleoptera</taxon>
        <taxon>Polyphaga</taxon>
        <taxon>Cucujiformia</taxon>
        <taxon>Nitidulidae</taxon>
        <taxon>Meligethinae</taxon>
        <taxon>Brassicogethes</taxon>
    </lineage>
</organism>
<sequence>MLHSPQDYPGDGAIFKMVAKGRQTDLQILGTQLKCSPGVWSLPVEQRQCVSPEEVEPLFFHEKYADTNCLTECDAKYFIEACNCVPFYFYFSGINVCNMKQINCLNNATKEKNLEESRSKCYCPSECEDYDYKILSTSTEIQLTDSIENPLM</sequence>
<keyword evidence="9" id="KW-0472">Membrane</keyword>
<gene>
    <name evidence="13" type="ORF">MELIAE_LOCUS3123</name>
</gene>
<evidence type="ECO:0000313" key="14">
    <source>
        <dbReference type="Proteomes" id="UP001154078"/>
    </source>
</evidence>
<dbReference type="GO" id="GO:0015280">
    <property type="term" value="F:ligand-gated sodium channel activity"/>
    <property type="evidence" value="ECO:0007669"/>
    <property type="project" value="TreeGrafter"/>
</dbReference>
<dbReference type="EMBL" id="OV121133">
    <property type="protein sequence ID" value="CAH0550264.1"/>
    <property type="molecule type" value="Genomic_DNA"/>
</dbReference>
<evidence type="ECO:0000256" key="5">
    <source>
        <dbReference type="ARBA" id="ARBA00022692"/>
    </source>
</evidence>
<dbReference type="PANTHER" id="PTHR11690">
    <property type="entry name" value="AMILORIDE-SENSITIVE SODIUM CHANNEL-RELATED"/>
    <property type="match status" value="1"/>
</dbReference>
<dbReference type="InterPro" id="IPR001873">
    <property type="entry name" value="ENaC"/>
</dbReference>
<dbReference type="PANTHER" id="PTHR11690:SF288">
    <property type="entry name" value="AMILORIDE-SENSITIVE NA+ CHANNEL-RELATED"/>
    <property type="match status" value="1"/>
</dbReference>
<dbReference type="AlphaFoldDB" id="A0A9P0AXN2"/>
<keyword evidence="8 12" id="KW-0406">Ion transport</keyword>
<dbReference type="Pfam" id="PF00858">
    <property type="entry name" value="ASC"/>
    <property type="match status" value="1"/>
</dbReference>
<protein>
    <submittedName>
        <fullName evidence="13">Uncharacterized protein</fullName>
    </submittedName>
</protein>
<dbReference type="Proteomes" id="UP001154078">
    <property type="component" value="Chromosome 2"/>
</dbReference>
<comment type="similarity">
    <text evidence="2 12">Belongs to the amiloride-sensitive sodium channel (TC 1.A.6) family.</text>
</comment>
<keyword evidence="4 12" id="KW-0894">Sodium channel</keyword>
<evidence type="ECO:0000313" key="13">
    <source>
        <dbReference type="EMBL" id="CAH0550264.1"/>
    </source>
</evidence>
<proteinExistence type="inferred from homology"/>
<dbReference type="OrthoDB" id="6502088at2759"/>
<dbReference type="GO" id="GO:0005886">
    <property type="term" value="C:plasma membrane"/>
    <property type="evidence" value="ECO:0007669"/>
    <property type="project" value="TreeGrafter"/>
</dbReference>
<evidence type="ECO:0000256" key="7">
    <source>
        <dbReference type="ARBA" id="ARBA00023053"/>
    </source>
</evidence>
<dbReference type="Gene3D" id="1.10.287.820">
    <property type="entry name" value="Acid-sensing ion channel domain"/>
    <property type="match status" value="1"/>
</dbReference>
<keyword evidence="6" id="KW-1133">Transmembrane helix</keyword>